<reference evidence="1 2" key="1">
    <citation type="submission" date="2017-10" db="EMBL/GenBank/DDBJ databases">
        <authorList>
            <person name="Jakob F."/>
        </authorList>
    </citation>
    <scope>NUCLEOTIDE SEQUENCE [LARGE SCALE GENOMIC DNA]</scope>
    <source>
        <strain evidence="1 2">TMW 2.1889</strain>
    </source>
</reference>
<organism evidence="1 2">
    <name type="scientific">Bombella mellum</name>
    <dbReference type="NCBI Taxonomy" id="2039288"/>
    <lineage>
        <taxon>Bacteria</taxon>
        <taxon>Pseudomonadati</taxon>
        <taxon>Pseudomonadota</taxon>
        <taxon>Alphaproteobacteria</taxon>
        <taxon>Acetobacterales</taxon>
        <taxon>Acetobacteraceae</taxon>
        <taxon>Bombella</taxon>
    </lineage>
</organism>
<gene>
    <name evidence="1" type="ORF">CPA56_05950</name>
</gene>
<proteinExistence type="predicted"/>
<keyword evidence="2" id="KW-1185">Reference proteome</keyword>
<sequence length="180" mass="20256">MTQRDITSLRAFQKWFLSPAGPGLTHIPLHCPTCHRDGLTAITLYRRNGYQAELCIIPHEGQYVLDFPAGQHAIMAFLGGSLDCDTSTIPSYPHHLGRHHVPDVFLEESRTSFQQEDLEGPHPIMLEPQEHRSLILAEGEESWIAFSSPRGDGLVLLFSFYEGSDGSCIRHLQSRHEKTP</sequence>
<comment type="caution">
    <text evidence="1">The sequence shown here is derived from an EMBL/GenBank/DDBJ whole genome shotgun (WGS) entry which is preliminary data.</text>
</comment>
<accession>A0ABR5ZT87</accession>
<name>A0ABR5ZT87_9PROT</name>
<evidence type="ECO:0000313" key="2">
    <source>
        <dbReference type="Proteomes" id="UP000765338"/>
    </source>
</evidence>
<dbReference type="EMBL" id="PDLY01000003">
    <property type="protein sequence ID" value="MBA5727522.1"/>
    <property type="molecule type" value="Genomic_DNA"/>
</dbReference>
<evidence type="ECO:0000313" key="1">
    <source>
        <dbReference type="EMBL" id="MBA5727522.1"/>
    </source>
</evidence>
<dbReference type="RefSeq" id="WP_182041112.1">
    <property type="nucleotide sequence ID" value="NZ_PDLY01000003.1"/>
</dbReference>
<dbReference type="Proteomes" id="UP000765338">
    <property type="component" value="Unassembled WGS sequence"/>
</dbReference>
<protein>
    <submittedName>
        <fullName evidence="1">Uncharacterized protein</fullName>
    </submittedName>
</protein>